<dbReference type="SUPFAM" id="SSF53271">
    <property type="entry name" value="PRTase-like"/>
    <property type="match status" value="1"/>
</dbReference>
<sequence length="214" mass="23262">MFKDRNHAGQMLADRLAAGRYGEDVRLLAVPRGGVVVAAPIARRLNCSLGLLITRKIGHPLNPEVAVGAVMPDGSAVWDQSLLDRSGIDQTELSPVLREEYAEIKRRLLTYTGSDKPPAVKNRSVILIDDGIATGYTARAAVQWLKKLSPVEITIAVPVAPPDVVKLLAKEVNAVICPVQPELFRAVGMYYEDFSQTPDEAVLAILSEVNRNKA</sequence>
<feature type="domain" description="Phosphoribosyltransferase" evidence="1">
    <location>
        <begin position="6"/>
        <end position="166"/>
    </location>
</feature>
<dbReference type="Gene3D" id="3.30.1310.20">
    <property type="entry name" value="PRTase-like"/>
    <property type="match status" value="1"/>
</dbReference>
<evidence type="ECO:0000313" key="2">
    <source>
        <dbReference type="EMBL" id="VBB04993.1"/>
    </source>
</evidence>
<evidence type="ECO:0000259" key="1">
    <source>
        <dbReference type="Pfam" id="PF00156"/>
    </source>
</evidence>
<gene>
    <name evidence="2" type="ORF">LUCI_0199</name>
</gene>
<protein>
    <recommendedName>
        <fullName evidence="1">Phosphoribosyltransferase domain-containing protein</fullName>
    </recommendedName>
</protein>
<dbReference type="AlphaFoldDB" id="A0A498R491"/>
<dbReference type="Pfam" id="PF00156">
    <property type="entry name" value="Pribosyltran"/>
    <property type="match status" value="1"/>
</dbReference>
<keyword evidence="3" id="KW-1185">Reference proteome</keyword>
<accession>A0A498R491</accession>
<dbReference type="InterPro" id="IPR000836">
    <property type="entry name" value="PRTase_dom"/>
</dbReference>
<dbReference type="RefSeq" id="WP_122626010.1">
    <property type="nucleotide sequence ID" value="NZ_UPPP01000052.1"/>
</dbReference>
<dbReference type="InterPro" id="IPR029057">
    <property type="entry name" value="PRTase-like"/>
</dbReference>
<dbReference type="Proteomes" id="UP000277811">
    <property type="component" value="Unassembled WGS sequence"/>
</dbReference>
<dbReference type="CDD" id="cd06223">
    <property type="entry name" value="PRTases_typeI"/>
    <property type="match status" value="1"/>
</dbReference>
<dbReference type="OrthoDB" id="9810066at2"/>
<dbReference type="EMBL" id="UPPP01000052">
    <property type="protein sequence ID" value="VBB04993.1"/>
    <property type="molecule type" value="Genomic_DNA"/>
</dbReference>
<reference evidence="2 3" key="1">
    <citation type="submission" date="2018-06" db="EMBL/GenBank/DDBJ databases">
        <authorList>
            <person name="Strepis N."/>
        </authorList>
    </citation>
    <scope>NUCLEOTIDE SEQUENCE [LARGE SCALE GENOMIC DNA]</scope>
    <source>
        <strain evidence="2">LUCI</strain>
    </source>
</reference>
<organism evidence="2 3">
    <name type="scientific">Lucifera butyrica</name>
    <dbReference type="NCBI Taxonomy" id="1351585"/>
    <lineage>
        <taxon>Bacteria</taxon>
        <taxon>Bacillati</taxon>
        <taxon>Bacillota</taxon>
        <taxon>Negativicutes</taxon>
        <taxon>Veillonellales</taxon>
        <taxon>Veillonellaceae</taxon>
        <taxon>Lucifera</taxon>
    </lineage>
</organism>
<evidence type="ECO:0000313" key="3">
    <source>
        <dbReference type="Proteomes" id="UP000277811"/>
    </source>
</evidence>
<name>A0A498R491_9FIRM</name>
<proteinExistence type="predicted"/>
<dbReference type="Gene3D" id="3.40.50.2020">
    <property type="match status" value="1"/>
</dbReference>